<feature type="non-terminal residue" evidence="1">
    <location>
        <position position="1"/>
    </location>
</feature>
<keyword evidence="2" id="KW-1185">Reference proteome</keyword>
<feature type="non-terminal residue" evidence="1">
    <location>
        <position position="202"/>
    </location>
</feature>
<accession>A0ACA9PUE4</accession>
<evidence type="ECO:0000313" key="2">
    <source>
        <dbReference type="Proteomes" id="UP000789366"/>
    </source>
</evidence>
<reference evidence="1" key="1">
    <citation type="submission" date="2021-06" db="EMBL/GenBank/DDBJ databases">
        <authorList>
            <person name="Kallberg Y."/>
            <person name="Tangrot J."/>
            <person name="Rosling A."/>
        </authorList>
    </citation>
    <scope>NUCLEOTIDE SEQUENCE</scope>
    <source>
        <strain evidence="1">28 12/20/2015</strain>
    </source>
</reference>
<protein>
    <submittedName>
        <fullName evidence="1">550_t:CDS:1</fullName>
    </submittedName>
</protein>
<comment type="caution">
    <text evidence="1">The sequence shown here is derived from an EMBL/GenBank/DDBJ whole genome shotgun (WGS) entry which is preliminary data.</text>
</comment>
<gene>
    <name evidence="1" type="ORF">SPELUC_LOCUS12465</name>
</gene>
<evidence type="ECO:0000313" key="1">
    <source>
        <dbReference type="EMBL" id="CAG8721436.1"/>
    </source>
</evidence>
<organism evidence="1 2">
    <name type="scientific">Cetraspora pellucida</name>
    <dbReference type="NCBI Taxonomy" id="1433469"/>
    <lineage>
        <taxon>Eukaryota</taxon>
        <taxon>Fungi</taxon>
        <taxon>Fungi incertae sedis</taxon>
        <taxon>Mucoromycota</taxon>
        <taxon>Glomeromycotina</taxon>
        <taxon>Glomeromycetes</taxon>
        <taxon>Diversisporales</taxon>
        <taxon>Gigasporaceae</taxon>
        <taxon>Cetraspora</taxon>
    </lineage>
</organism>
<dbReference type="Proteomes" id="UP000789366">
    <property type="component" value="Unassembled WGS sequence"/>
</dbReference>
<sequence>DELYLRRVYQEKVFNKLAKAELKINIEKCEFFKPTIHFLSHIVRQQGIQPDEGDVVEIYMVIKESDKEELVLKNIEEQANEKQSNLPNFKEHLALEILDQRKAIYTIKLYRFNLIASEPKQLLILRDWVIIRAKQKLIRKEYLYDTEINLEYTEPLNLQEIKKKKNANWWGNQKKRKRKPKSDDKSNPVQVVSILAIETQNE</sequence>
<proteinExistence type="predicted"/>
<name>A0ACA9PUE4_9GLOM</name>
<dbReference type="EMBL" id="CAJVPW010029527">
    <property type="protein sequence ID" value="CAG8721436.1"/>
    <property type="molecule type" value="Genomic_DNA"/>
</dbReference>